<dbReference type="InterPro" id="IPR056209">
    <property type="entry name" value="SU10_adaptor"/>
</dbReference>
<organism evidence="1">
    <name type="scientific">marine sediment metagenome</name>
    <dbReference type="NCBI Taxonomy" id="412755"/>
    <lineage>
        <taxon>unclassified sequences</taxon>
        <taxon>metagenomes</taxon>
        <taxon>ecological metagenomes</taxon>
    </lineage>
</organism>
<dbReference type="Pfam" id="PF24175">
    <property type="entry name" value="SU10_adaptor"/>
    <property type="match status" value="1"/>
</dbReference>
<evidence type="ECO:0000313" key="1">
    <source>
        <dbReference type="EMBL" id="KKN56831.1"/>
    </source>
</evidence>
<protein>
    <submittedName>
        <fullName evidence="1">Uncharacterized protein</fullName>
    </submittedName>
</protein>
<dbReference type="EMBL" id="LAZR01000829">
    <property type="protein sequence ID" value="KKN56831.1"/>
    <property type="molecule type" value="Genomic_DNA"/>
</dbReference>
<dbReference type="AlphaFoldDB" id="A0A0F9U6D2"/>
<accession>A0A0F9U6D2</accession>
<reference evidence="1" key="1">
    <citation type="journal article" date="2015" name="Nature">
        <title>Complex archaea that bridge the gap between prokaryotes and eukaryotes.</title>
        <authorList>
            <person name="Spang A."/>
            <person name="Saw J.H."/>
            <person name="Jorgensen S.L."/>
            <person name="Zaremba-Niedzwiedzka K."/>
            <person name="Martijn J."/>
            <person name="Lind A.E."/>
            <person name="van Eijk R."/>
            <person name="Schleper C."/>
            <person name="Guy L."/>
            <person name="Ettema T.J."/>
        </authorList>
    </citation>
    <scope>NUCLEOTIDE SEQUENCE</scope>
</reference>
<name>A0A0F9U6D2_9ZZZZ</name>
<proteinExistence type="predicted"/>
<comment type="caution">
    <text evidence="1">The sequence shown here is derived from an EMBL/GenBank/DDBJ whole genome shotgun (WGS) entry which is preliminary data.</text>
</comment>
<sequence>MRTVAEIQKYVQDTSNDSSAKTQTAIQSYINILIKDVKRQLKINYEINTTTLTTIASTGTYELPMNYRQAISCIITVGSVDYPIQPIASRDQWDDLVTGDGSTAASDYPSFFFIRPIGTSSGYKISFYPILSSAGNSIKVKYYSYFRDVSSNDFTDKIAGTVSIVNGAAVVTGVGTAFAATDVGRYIRFDTDGFWYKITSFATATSITIDRNYEGTTISGGNYKLGTVPPIPEDATEIVARFTLQRLWEKREDMSIAGGKASYYEDRAKRALKSLRKDIEEMYDSPYVHTLPRDLLPVNPNNYPTGLS</sequence>
<gene>
    <name evidence="1" type="ORF">LCGC14_0568130</name>
</gene>